<gene>
    <name evidence="1" type="ORF">U2I54_08085</name>
</gene>
<dbReference type="EMBL" id="JAXOVW010000012">
    <property type="protein sequence ID" value="MDZ5607056.1"/>
    <property type="molecule type" value="Genomic_DNA"/>
</dbReference>
<sequence length="154" mass="17607">MLDIFDVGNWCDICGDTIEGSEVHTMYIEGCEKTLCKNCSGEMERSVKVIDFRVLQDAMKELINLFGRDKVQQFDLTAAEQFVKDNKIAMLIEKRGGKFNQERLGEFVSLSTTELITIITFLKRKINSHLWMNAVIGAILDQQIVIILEGEKRK</sequence>
<comment type="caution">
    <text evidence="1">The sequence shown here is derived from an EMBL/GenBank/DDBJ whole genome shotgun (WGS) entry which is preliminary data.</text>
</comment>
<protein>
    <recommendedName>
        <fullName evidence="3">Bh protein</fullName>
    </recommendedName>
</protein>
<name>A0ABU5JUI7_9BACI</name>
<organism evidence="1 2">
    <name type="scientific">Bacillus bingmayongensis</name>
    <dbReference type="NCBI Taxonomy" id="1150157"/>
    <lineage>
        <taxon>Bacteria</taxon>
        <taxon>Bacillati</taxon>
        <taxon>Bacillota</taxon>
        <taxon>Bacilli</taxon>
        <taxon>Bacillales</taxon>
        <taxon>Bacillaceae</taxon>
        <taxon>Bacillus</taxon>
    </lineage>
</organism>
<reference evidence="2" key="1">
    <citation type="submission" date="2023-11" db="EMBL/GenBank/DDBJ databases">
        <title>Genome Sequence of Bacillus pseudomycoides stain BUPM19.</title>
        <authorList>
            <person name="Farhat A."/>
        </authorList>
    </citation>
    <scope>NUCLEOTIDE SEQUENCE [LARGE SCALE GENOMIC DNA]</scope>
    <source>
        <strain evidence="2">BUPM19</strain>
    </source>
</reference>
<keyword evidence="2" id="KW-1185">Reference proteome</keyword>
<proteinExistence type="predicted"/>
<evidence type="ECO:0000313" key="2">
    <source>
        <dbReference type="Proteomes" id="UP001291930"/>
    </source>
</evidence>
<evidence type="ECO:0000313" key="1">
    <source>
        <dbReference type="EMBL" id="MDZ5607056.1"/>
    </source>
</evidence>
<evidence type="ECO:0008006" key="3">
    <source>
        <dbReference type="Google" id="ProtNLM"/>
    </source>
</evidence>
<dbReference type="RefSeq" id="WP_374217338.1">
    <property type="nucleotide sequence ID" value="NZ_JAXOVW010000012.1"/>
</dbReference>
<accession>A0ABU5JUI7</accession>
<dbReference type="Proteomes" id="UP001291930">
    <property type="component" value="Unassembled WGS sequence"/>
</dbReference>